<dbReference type="OrthoDB" id="271448at2759"/>
<dbReference type="AlphaFoldDB" id="A0A8H4N138"/>
<dbReference type="PANTHER" id="PTHR36578:SF2">
    <property type="entry name" value="PA14 DOMAIN-CONTAINING PROTEIN"/>
    <property type="match status" value="1"/>
</dbReference>
<organism evidence="3 4">
    <name type="scientific">Botryosphaeria dothidea</name>
    <dbReference type="NCBI Taxonomy" id="55169"/>
    <lineage>
        <taxon>Eukaryota</taxon>
        <taxon>Fungi</taxon>
        <taxon>Dikarya</taxon>
        <taxon>Ascomycota</taxon>
        <taxon>Pezizomycotina</taxon>
        <taxon>Dothideomycetes</taxon>
        <taxon>Dothideomycetes incertae sedis</taxon>
        <taxon>Botryosphaeriales</taxon>
        <taxon>Botryosphaeriaceae</taxon>
        <taxon>Botryosphaeria</taxon>
    </lineage>
</organism>
<evidence type="ECO:0000256" key="2">
    <source>
        <dbReference type="SAM" id="SignalP"/>
    </source>
</evidence>
<evidence type="ECO:0000256" key="1">
    <source>
        <dbReference type="SAM" id="MobiDB-lite"/>
    </source>
</evidence>
<feature type="compositionally biased region" description="Low complexity" evidence="1">
    <location>
        <begin position="66"/>
        <end position="77"/>
    </location>
</feature>
<keyword evidence="2" id="KW-0732">Signal</keyword>
<keyword evidence="4" id="KW-1185">Reference proteome</keyword>
<name>A0A8H4N138_9PEZI</name>
<sequence length="714" mass="75172">MRFLPVFASLLAAVHALPQKIDLEAVADADPVSSVSVPIGAAQATTIQYDPQTAYQAVTESVNEDPPTQTAAPTGTGLKKRAACDPQPTGAGPVPSPDTVSAFLAYSAYASAASAAATPSGYVNTFTNLQASNNAYGYLGYTALGSYDSNLCASKCNAIKGCSAFNLYFERDPSVEPGTGCENPDSTAVIKCVFWGGPVTQENAKNTGQWRSKFQVVMAGSNGYVNYARAAIDGYNKPTYLDNVAINAPLDCAGDDTYMGVRIFTSGPFDPGLCASACSATSKYNIEHPPASGKPQTCQFFNTYLLLKNGVSVGQYCAMYSQSWDSSYAKNDGQWAGSDHYTITFSYTYVNSTSPGSPKIPCEVASATSAIVSASLQPFCSSLLGYTTPLTTSTATAYATVPSSTVTETTYSSTATAVTTTTQLIATTQIRKRDLPAITKSCADDHAHDFKARDVATASSDVPLTTIYGNGWVDVAPVFTDAPNATATVARRDTLATPSPLATFAASIVSSACSLKATPVTVTSTISSTTTQTITSGISTVTFTAQVTTTSSTKTVTSTTTIQVAQGAPTGTIGYMKFVPSINNNAFYALSDNANHLTDNYYRPDLRETFIVTSDGYLYSVTNNAYYYYPSGTYSLLYWSNSKSVGQAIFEAGQTEADGSYKVKIKNGSGGYRSICLYTNNGNTAAGQHVLAFSGTTTPVSNCYATEMYIYPAA</sequence>
<dbReference type="PANTHER" id="PTHR36578">
    <property type="entry name" value="CHROMOSOME 15, WHOLE GENOME SHOTGUN SEQUENCE"/>
    <property type="match status" value="1"/>
</dbReference>
<feature type="chain" id="PRO_5034379846" description="Carbohydrate-binding-like protein" evidence="2">
    <location>
        <begin position="17"/>
        <end position="714"/>
    </location>
</feature>
<comment type="caution">
    <text evidence="3">The sequence shown here is derived from an EMBL/GenBank/DDBJ whole genome shotgun (WGS) entry which is preliminary data.</text>
</comment>
<reference evidence="3" key="1">
    <citation type="submission" date="2020-04" db="EMBL/GenBank/DDBJ databases">
        <title>Genome Assembly and Annotation of Botryosphaeria dothidea sdau 11-99, a Latent Pathogen of Apple Fruit Ring Rot in China.</title>
        <authorList>
            <person name="Yu C."/>
            <person name="Diao Y."/>
            <person name="Lu Q."/>
            <person name="Zhao J."/>
            <person name="Cui S."/>
            <person name="Peng C."/>
            <person name="He B."/>
            <person name="Liu H."/>
        </authorList>
    </citation>
    <scope>NUCLEOTIDE SEQUENCE [LARGE SCALE GENOMIC DNA]</scope>
    <source>
        <strain evidence="3">Sdau11-99</strain>
    </source>
</reference>
<dbReference type="EMBL" id="WWBZ02000033">
    <property type="protein sequence ID" value="KAF4306894.1"/>
    <property type="molecule type" value="Genomic_DNA"/>
</dbReference>
<evidence type="ECO:0000313" key="4">
    <source>
        <dbReference type="Proteomes" id="UP000572817"/>
    </source>
</evidence>
<evidence type="ECO:0000313" key="3">
    <source>
        <dbReference type="EMBL" id="KAF4306894.1"/>
    </source>
</evidence>
<feature type="signal peptide" evidence="2">
    <location>
        <begin position="1"/>
        <end position="16"/>
    </location>
</feature>
<protein>
    <recommendedName>
        <fullName evidence="5">Carbohydrate-binding-like protein</fullName>
    </recommendedName>
</protein>
<dbReference type="Proteomes" id="UP000572817">
    <property type="component" value="Unassembled WGS sequence"/>
</dbReference>
<evidence type="ECO:0008006" key="5">
    <source>
        <dbReference type="Google" id="ProtNLM"/>
    </source>
</evidence>
<gene>
    <name evidence="3" type="ORF">GTA08_BOTSDO06039</name>
</gene>
<proteinExistence type="predicted"/>
<feature type="region of interest" description="Disordered" evidence="1">
    <location>
        <begin position="61"/>
        <end position="95"/>
    </location>
</feature>
<accession>A0A8H4N138</accession>